<sequence>MGDGRIQLNIKFGRKFEGNPFHSYIDGDICYSRVIPYEFSYADLVTVMQEIGCYPWRSFFYLRPGHGIENGLAEITSDVDMTEMFILYEGDDKDIECFVTHLDVEEDDKEGLGWEGEELGLEDLENAQNADEDEEEEEEEEEEIRRGALQTRETSPCPLIPTSERMPRGATSAGTSQRVVTRGLANAQRRVARGVPRGVPTSAAITNRVLTRGLANAQREGVARGVASGRGQRGTIGAPRTIGTDVTRGRGVARGLVVSATIGDASVVGTSGARTTRSTTFGGVRAAGARRDRDGATRTGGTSGGAETVEADTMIRHGKKIYLKSHQSQQGWKITRIGDGVFSSQATKGFTKGSTQ</sequence>
<organism evidence="3 4">
    <name type="scientific">Rhododendron griersonianum</name>
    <dbReference type="NCBI Taxonomy" id="479676"/>
    <lineage>
        <taxon>Eukaryota</taxon>
        <taxon>Viridiplantae</taxon>
        <taxon>Streptophyta</taxon>
        <taxon>Embryophyta</taxon>
        <taxon>Tracheophyta</taxon>
        <taxon>Spermatophyta</taxon>
        <taxon>Magnoliopsida</taxon>
        <taxon>eudicotyledons</taxon>
        <taxon>Gunneridae</taxon>
        <taxon>Pentapetalae</taxon>
        <taxon>asterids</taxon>
        <taxon>Ericales</taxon>
        <taxon>Ericaceae</taxon>
        <taxon>Ericoideae</taxon>
        <taxon>Rhodoreae</taxon>
        <taxon>Rhododendron</taxon>
    </lineage>
</organism>
<evidence type="ECO:0000313" key="3">
    <source>
        <dbReference type="EMBL" id="KAG5557387.1"/>
    </source>
</evidence>
<dbReference type="InterPro" id="IPR058594">
    <property type="entry name" value="PB1-like_dom_pln"/>
</dbReference>
<dbReference type="EMBL" id="JACTNZ010000003">
    <property type="protein sequence ID" value="KAG5557387.1"/>
    <property type="molecule type" value="Genomic_DNA"/>
</dbReference>
<feature type="region of interest" description="Disordered" evidence="1">
    <location>
        <begin position="283"/>
        <end position="306"/>
    </location>
</feature>
<protein>
    <recommendedName>
        <fullName evidence="2">PB1-like domain-containing protein</fullName>
    </recommendedName>
</protein>
<comment type="caution">
    <text evidence="3">The sequence shown here is derived from an EMBL/GenBank/DDBJ whole genome shotgun (WGS) entry which is preliminary data.</text>
</comment>
<feature type="region of interest" description="Disordered" evidence="1">
    <location>
        <begin position="118"/>
        <end position="178"/>
    </location>
</feature>
<evidence type="ECO:0000313" key="4">
    <source>
        <dbReference type="Proteomes" id="UP000823749"/>
    </source>
</evidence>
<reference evidence="3" key="1">
    <citation type="submission" date="2020-08" db="EMBL/GenBank/DDBJ databases">
        <title>Plant Genome Project.</title>
        <authorList>
            <person name="Zhang R.-G."/>
        </authorList>
    </citation>
    <scope>NUCLEOTIDE SEQUENCE</scope>
    <source>
        <strain evidence="3">WSP0</strain>
        <tissue evidence="3">Leaf</tissue>
    </source>
</reference>
<name>A0AAV6KY39_9ERIC</name>
<evidence type="ECO:0000259" key="2">
    <source>
        <dbReference type="Pfam" id="PF26130"/>
    </source>
</evidence>
<dbReference type="Proteomes" id="UP000823749">
    <property type="component" value="Chromosome 3"/>
</dbReference>
<feature type="region of interest" description="Disordered" evidence="1">
    <location>
        <begin position="221"/>
        <end position="243"/>
    </location>
</feature>
<dbReference type="AlphaFoldDB" id="A0AAV6KY39"/>
<dbReference type="Pfam" id="PF26130">
    <property type="entry name" value="PB1-like"/>
    <property type="match status" value="1"/>
</dbReference>
<proteinExistence type="predicted"/>
<keyword evidence="4" id="KW-1185">Reference proteome</keyword>
<evidence type="ECO:0000256" key="1">
    <source>
        <dbReference type="SAM" id="MobiDB-lite"/>
    </source>
</evidence>
<feature type="domain" description="PB1-like" evidence="2">
    <location>
        <begin position="5"/>
        <end position="101"/>
    </location>
</feature>
<feature type="compositionally biased region" description="Acidic residues" evidence="1">
    <location>
        <begin position="118"/>
        <end position="142"/>
    </location>
</feature>
<accession>A0AAV6KY39</accession>
<gene>
    <name evidence="3" type="ORF">RHGRI_007594</name>
</gene>